<organism evidence="6 7">
    <name type="scientific">Anoxynatronum buryatiense</name>
    <dbReference type="NCBI Taxonomy" id="489973"/>
    <lineage>
        <taxon>Bacteria</taxon>
        <taxon>Bacillati</taxon>
        <taxon>Bacillota</taxon>
        <taxon>Clostridia</taxon>
        <taxon>Eubacteriales</taxon>
        <taxon>Clostridiaceae</taxon>
        <taxon>Anoxynatronum</taxon>
    </lineage>
</organism>
<evidence type="ECO:0000256" key="4">
    <source>
        <dbReference type="SAM" id="SignalP"/>
    </source>
</evidence>
<dbReference type="Gene3D" id="3.10.105.10">
    <property type="entry name" value="Dipeptide-binding Protein, Domain 3"/>
    <property type="match status" value="1"/>
</dbReference>
<dbReference type="Gene3D" id="3.90.76.10">
    <property type="entry name" value="Dipeptide-binding Protein, Domain 1"/>
    <property type="match status" value="1"/>
</dbReference>
<dbReference type="InterPro" id="IPR000914">
    <property type="entry name" value="SBP_5_dom"/>
</dbReference>
<dbReference type="GO" id="GO:1904680">
    <property type="term" value="F:peptide transmembrane transporter activity"/>
    <property type="evidence" value="ECO:0007669"/>
    <property type="project" value="TreeGrafter"/>
</dbReference>
<comment type="caution">
    <text evidence="6">The sequence shown here is derived from an EMBL/GenBank/DDBJ whole genome shotgun (WGS) entry which is preliminary data.</text>
</comment>
<dbReference type="PANTHER" id="PTHR30290">
    <property type="entry name" value="PERIPLASMIC BINDING COMPONENT OF ABC TRANSPORTER"/>
    <property type="match status" value="1"/>
</dbReference>
<evidence type="ECO:0000259" key="5">
    <source>
        <dbReference type="Pfam" id="PF00496"/>
    </source>
</evidence>
<feature type="signal peptide" evidence="4">
    <location>
        <begin position="1"/>
        <end position="22"/>
    </location>
</feature>
<dbReference type="GO" id="GO:0015833">
    <property type="term" value="P:peptide transport"/>
    <property type="evidence" value="ECO:0007669"/>
    <property type="project" value="TreeGrafter"/>
</dbReference>
<dbReference type="Gene3D" id="3.40.190.10">
    <property type="entry name" value="Periplasmic binding protein-like II"/>
    <property type="match status" value="1"/>
</dbReference>
<dbReference type="InterPro" id="IPR030678">
    <property type="entry name" value="Peptide/Ni-bd"/>
</dbReference>
<feature type="chain" id="PRO_5041221694" evidence="4">
    <location>
        <begin position="23"/>
        <end position="548"/>
    </location>
</feature>
<dbReference type="PROSITE" id="PS51257">
    <property type="entry name" value="PROKAR_LIPOPROTEIN"/>
    <property type="match status" value="1"/>
</dbReference>
<keyword evidence="3 4" id="KW-0732">Signal</keyword>
<evidence type="ECO:0000313" key="6">
    <source>
        <dbReference type="EMBL" id="SMP39690.1"/>
    </source>
</evidence>
<name>A0AA45WT26_9CLOT</name>
<dbReference type="Proteomes" id="UP001158066">
    <property type="component" value="Unassembled WGS sequence"/>
</dbReference>
<dbReference type="GO" id="GO:0042597">
    <property type="term" value="C:periplasmic space"/>
    <property type="evidence" value="ECO:0007669"/>
    <property type="project" value="UniProtKB-ARBA"/>
</dbReference>
<comment type="similarity">
    <text evidence="1">Belongs to the bacterial solute-binding protein 5 family.</text>
</comment>
<dbReference type="AlphaFoldDB" id="A0AA45WT26"/>
<evidence type="ECO:0000256" key="2">
    <source>
        <dbReference type="ARBA" id="ARBA00022448"/>
    </source>
</evidence>
<evidence type="ECO:0000256" key="1">
    <source>
        <dbReference type="ARBA" id="ARBA00005695"/>
    </source>
</evidence>
<dbReference type="PIRSF" id="PIRSF002741">
    <property type="entry name" value="MppA"/>
    <property type="match status" value="1"/>
</dbReference>
<evidence type="ECO:0000313" key="7">
    <source>
        <dbReference type="Proteomes" id="UP001158066"/>
    </source>
</evidence>
<reference evidence="6" key="1">
    <citation type="submission" date="2017-05" db="EMBL/GenBank/DDBJ databases">
        <authorList>
            <person name="Varghese N."/>
            <person name="Submissions S."/>
        </authorList>
    </citation>
    <scope>NUCLEOTIDE SEQUENCE</scope>
    <source>
        <strain evidence="6">Su22</strain>
    </source>
</reference>
<protein>
    <submittedName>
        <fullName evidence="6">Peptide/nickel transport system substrate-binding protein</fullName>
    </submittedName>
</protein>
<keyword evidence="2" id="KW-0813">Transport</keyword>
<dbReference type="PANTHER" id="PTHR30290:SF9">
    <property type="entry name" value="OLIGOPEPTIDE-BINDING PROTEIN APPA"/>
    <property type="match status" value="1"/>
</dbReference>
<keyword evidence="7" id="KW-1185">Reference proteome</keyword>
<dbReference type="InterPro" id="IPR039424">
    <property type="entry name" value="SBP_5"/>
</dbReference>
<sequence>MKQKQLLGLGLALLLSIAGLTACQSDVAEIPEEIPEETADLDYHPADSPPLRLAVTRPTQMNPLLNDNDTLFQVYHLIYESMITFDDHMKPEPLLAESWELDDQGMSITFNLRSNVTWHDGEPFSPEDVVFTFQVLREQAASLAYPNLYVNNLQQVSDVRKTGDHTVRFTFTRPYSNMLETLAFPVLPQHLFAGQNRNRLTSSQFPLVGTGRYKVESFEASRSMKLHYYPSYWGRKPYIEEIDVIVVPDHQAQLSLFESGEIDLVEPLTVDWIKYTDHEAVSGISYPSTQYEFIGFNFRQEIWQNQNLRQAVAHAIDRDMIMKNIYFGHGHLTDVPVLPTSWLYHGEELRYTHDVTEARRLVESVELPESAIFTLLTNDGNPQREKMANAVAEALAEVGITIEVETVSWQVLQERLAAGQFDLVLTGWHFSMVPDLSFAFHSTQESAGNFIGYENAIIDQLLESVFAAPNEAQKLERWQQLQQYLLQEVPYVSLLFKEHAVLHRTSLKGELTPNQFNIFRGIEAAYLIPQREEATDETASDESSESGS</sequence>
<feature type="domain" description="Solute-binding protein family 5" evidence="5">
    <location>
        <begin position="90"/>
        <end position="443"/>
    </location>
</feature>
<gene>
    <name evidence="6" type="ORF">SAMN06296020_101260</name>
</gene>
<evidence type="ECO:0000256" key="3">
    <source>
        <dbReference type="ARBA" id="ARBA00022729"/>
    </source>
</evidence>
<dbReference type="EMBL" id="FXUF01000001">
    <property type="protein sequence ID" value="SMP39690.1"/>
    <property type="molecule type" value="Genomic_DNA"/>
</dbReference>
<dbReference type="Pfam" id="PF00496">
    <property type="entry name" value="SBP_bac_5"/>
    <property type="match status" value="1"/>
</dbReference>
<dbReference type="GO" id="GO:0043190">
    <property type="term" value="C:ATP-binding cassette (ABC) transporter complex"/>
    <property type="evidence" value="ECO:0007669"/>
    <property type="project" value="InterPro"/>
</dbReference>
<accession>A0AA45WT26</accession>
<dbReference type="SUPFAM" id="SSF53850">
    <property type="entry name" value="Periplasmic binding protein-like II"/>
    <property type="match status" value="1"/>
</dbReference>
<proteinExistence type="inferred from homology"/>
<dbReference type="RefSeq" id="WP_283407618.1">
    <property type="nucleotide sequence ID" value="NZ_FXUF01000001.1"/>
</dbReference>
<dbReference type="CDD" id="cd08513">
    <property type="entry name" value="PBP2_thermophilic_Hb8_like"/>
    <property type="match status" value="1"/>
</dbReference>